<keyword evidence="2" id="KW-1185">Reference proteome</keyword>
<reference evidence="2" key="1">
    <citation type="journal article" date="2019" name="Int. J. Syst. Evol. Microbiol.">
        <title>The Global Catalogue of Microorganisms (GCM) 10K type strain sequencing project: providing services to taxonomists for standard genome sequencing and annotation.</title>
        <authorList>
            <consortium name="The Broad Institute Genomics Platform"/>
            <consortium name="The Broad Institute Genome Sequencing Center for Infectious Disease"/>
            <person name="Wu L."/>
            <person name="Ma J."/>
        </authorList>
    </citation>
    <scope>NUCLEOTIDE SEQUENCE [LARGE SCALE GENOMIC DNA]</scope>
    <source>
        <strain evidence="2">NBRC 108725</strain>
    </source>
</reference>
<gene>
    <name evidence="1" type="ORF">GCM10025866_33490</name>
</gene>
<dbReference type="InterPro" id="IPR037079">
    <property type="entry name" value="AF2212/PG0164-like_sf"/>
</dbReference>
<dbReference type="Gene3D" id="2.40.30.100">
    <property type="entry name" value="AF2212/PG0164-like"/>
    <property type="match status" value="1"/>
</dbReference>
<evidence type="ECO:0000313" key="1">
    <source>
        <dbReference type="EMBL" id="BDZ47440.1"/>
    </source>
</evidence>
<sequence length="88" mass="9429">MDLSYTERLTGDMGPHRWTVVILPGSAEALGTGKPVRVAGTIDTHGFEATLLPLGEGRHMLPLNAKLKKAVGKSPGDEVVVRLDRRLG</sequence>
<dbReference type="Pfam" id="PF08922">
    <property type="entry name" value="DUF1905"/>
    <property type="match status" value="1"/>
</dbReference>
<dbReference type="Proteomes" id="UP001321498">
    <property type="component" value="Chromosome"/>
</dbReference>
<dbReference type="SUPFAM" id="SSF141694">
    <property type="entry name" value="AF2212/PG0164-like"/>
    <property type="match status" value="1"/>
</dbReference>
<proteinExistence type="predicted"/>
<protein>
    <recommendedName>
        <fullName evidence="3">DUF1905 domain-containing protein</fullName>
    </recommendedName>
</protein>
<dbReference type="InterPro" id="IPR015018">
    <property type="entry name" value="DUF1905"/>
</dbReference>
<evidence type="ECO:0000313" key="2">
    <source>
        <dbReference type="Proteomes" id="UP001321498"/>
    </source>
</evidence>
<evidence type="ECO:0008006" key="3">
    <source>
        <dbReference type="Google" id="ProtNLM"/>
    </source>
</evidence>
<organism evidence="1 2">
    <name type="scientific">Naasia aerilata</name>
    <dbReference type="NCBI Taxonomy" id="1162966"/>
    <lineage>
        <taxon>Bacteria</taxon>
        <taxon>Bacillati</taxon>
        <taxon>Actinomycetota</taxon>
        <taxon>Actinomycetes</taxon>
        <taxon>Micrococcales</taxon>
        <taxon>Microbacteriaceae</taxon>
        <taxon>Naasia</taxon>
    </lineage>
</organism>
<dbReference type="EMBL" id="AP027731">
    <property type="protein sequence ID" value="BDZ47440.1"/>
    <property type="molecule type" value="Genomic_DNA"/>
</dbReference>
<accession>A0ABM8GGG1</accession>
<name>A0ABM8GGG1_9MICO</name>